<feature type="compositionally biased region" description="Basic and acidic residues" evidence="1">
    <location>
        <begin position="32"/>
        <end position="42"/>
    </location>
</feature>
<proteinExistence type="predicted"/>
<dbReference type="EMBL" id="CBLY010000002">
    <property type="protein sequence ID" value="CDG33093.1"/>
    <property type="molecule type" value="Genomic_DNA"/>
</dbReference>
<comment type="caution">
    <text evidence="2">The sequence shown here is derived from an EMBL/GenBank/DDBJ whole genome shotgun (WGS) entry which is preliminary data.</text>
</comment>
<evidence type="ECO:0000313" key="3">
    <source>
        <dbReference type="Proteomes" id="UP000027590"/>
    </source>
</evidence>
<protein>
    <submittedName>
        <fullName evidence="2">Uncharacterized protein</fullName>
    </submittedName>
</protein>
<reference evidence="2 3" key="1">
    <citation type="journal article" date="2014" name="Genome Biol. Evol.">
        <title>Acetic acid bacteria genomes reveal functional traits for adaptation to life in insect guts.</title>
        <authorList>
            <person name="Chouaia B."/>
            <person name="Gaiarsa S."/>
            <person name="Crotti E."/>
            <person name="Comandatore F."/>
            <person name="Degli Esposti M."/>
            <person name="Ricci I."/>
            <person name="Alma A."/>
            <person name="Favia G."/>
            <person name="Bandi C."/>
            <person name="Daffonchio D."/>
        </authorList>
    </citation>
    <scope>NUCLEOTIDE SEQUENCE [LARGE SCALE GENOMIC DNA]</scope>
    <source>
        <strain evidence="3">AM169</strain>
    </source>
</reference>
<dbReference type="AlphaFoldDB" id="A0A7U7G4P7"/>
<accession>A0A7U7G4P7</accession>
<name>A0A7U7G4P7_9PROT</name>
<feature type="region of interest" description="Disordered" evidence="1">
    <location>
        <begin position="23"/>
        <end position="42"/>
    </location>
</feature>
<evidence type="ECO:0000313" key="2">
    <source>
        <dbReference type="EMBL" id="CDG33093.1"/>
    </source>
</evidence>
<evidence type="ECO:0000256" key="1">
    <source>
        <dbReference type="SAM" id="MobiDB-lite"/>
    </source>
</evidence>
<dbReference type="Proteomes" id="UP000027590">
    <property type="component" value="Unassembled WGS sequence"/>
</dbReference>
<organism evidence="2 3">
    <name type="scientific">Parasaccharibacter apium</name>
    <dbReference type="NCBI Taxonomy" id="1510841"/>
    <lineage>
        <taxon>Bacteria</taxon>
        <taxon>Pseudomonadati</taxon>
        <taxon>Pseudomonadota</taxon>
        <taxon>Alphaproteobacteria</taxon>
        <taxon>Acetobacterales</taxon>
        <taxon>Acetobacteraceae</taxon>
        <taxon>Parasaccharibacter</taxon>
    </lineage>
</organism>
<gene>
    <name evidence="2" type="ORF">SACS_0355</name>
</gene>
<reference evidence="2 3" key="2">
    <citation type="journal article" date="2014" name="PLoS ONE">
        <title>Evolution of mitochondria reconstructed from the energy metabolism of living bacteria.</title>
        <authorList>
            <person name="Degli Esposti M."/>
            <person name="Chouaia B."/>
            <person name="Comandatore F."/>
            <person name="Crotti E."/>
            <person name="Sassera D."/>
            <person name="Lievens P.M."/>
            <person name="Daffonchio D."/>
            <person name="Bandi C."/>
        </authorList>
    </citation>
    <scope>NUCLEOTIDE SEQUENCE [LARGE SCALE GENOMIC DNA]</scope>
    <source>
        <strain evidence="3">AM169</strain>
    </source>
</reference>
<sequence length="42" mass="4745">MRSFREEMSVAVMGQDLSCNAPHEAKKHKLAGWKDDVRSAVE</sequence>